<name>A0AA49FKW8_9PROT</name>
<accession>A0AA49FKW8</accession>
<dbReference type="Proteomes" id="UP001234916">
    <property type="component" value="Chromosome"/>
</dbReference>
<reference evidence="2" key="1">
    <citation type="journal article" date="2023" name="Nat. Microbiol.">
        <title>Enrichment and characterization of a nitric oxide-reducing microbial community in a continuous bioreactor.</title>
        <authorList>
            <person name="Garrido-Amador P."/>
            <person name="Stortenbeker N."/>
            <person name="Wessels H.J.C.T."/>
            <person name="Speth D.R."/>
            <person name="Garcia-Heredia I."/>
            <person name="Kartal B."/>
        </authorList>
    </citation>
    <scope>NUCLEOTIDE SEQUENCE</scope>
    <source>
        <strain evidence="2">MAG1</strain>
    </source>
</reference>
<proteinExistence type="predicted"/>
<evidence type="ECO:0000256" key="1">
    <source>
        <dbReference type="SAM" id="MobiDB-lite"/>
    </source>
</evidence>
<keyword evidence="2" id="KW-0449">Lipoprotein</keyword>
<gene>
    <name evidence="2" type="primary">traV</name>
    <name evidence="2" type="ORF">OHM77_01095</name>
</gene>
<dbReference type="Pfam" id="PF09676">
    <property type="entry name" value="TraV"/>
    <property type="match status" value="1"/>
</dbReference>
<evidence type="ECO:0000313" key="2">
    <source>
        <dbReference type="EMBL" id="WIM05919.1"/>
    </source>
</evidence>
<dbReference type="KEGG" id="npv:OHM77_01095"/>
<feature type="region of interest" description="Disordered" evidence="1">
    <location>
        <begin position="140"/>
        <end position="190"/>
    </location>
</feature>
<sequence>MRQVLGLASIVMLGVTGCAGTLTGLEGESKFACKAPDGVTCSSLSGVYANAVANNLPALRKDGNGEQAATPQSRGALITGQVVSSGDPVRVQPKVMRIWIAPWEDTDGDLHDQSYLYVVANAGRWAIEHSQRQIVDRYRPTFLKPGSTGKTTQKPSPQTQRPVPPVGGPTLPGNQAIAPTGTDAFAGDRE</sequence>
<dbReference type="InterPro" id="IPR014118">
    <property type="entry name" value="T4SS_TraV"/>
</dbReference>
<dbReference type="NCBIfam" id="TIGR02747">
    <property type="entry name" value="TraV"/>
    <property type="match status" value="1"/>
</dbReference>
<feature type="compositionally biased region" description="Polar residues" evidence="1">
    <location>
        <begin position="148"/>
        <end position="161"/>
    </location>
</feature>
<organism evidence="2">
    <name type="scientific">Candidatus Nitricoxidivorans perseverans</name>
    <dbReference type="NCBI Taxonomy" id="2975601"/>
    <lineage>
        <taxon>Bacteria</taxon>
        <taxon>Pseudomonadati</taxon>
        <taxon>Pseudomonadota</taxon>
        <taxon>Betaproteobacteria</taxon>
        <taxon>Nitrosomonadales</taxon>
        <taxon>Sterolibacteriaceae</taxon>
        <taxon>Candidatus Nitricoxidivorans</taxon>
    </lineage>
</organism>
<dbReference type="EMBL" id="CP107246">
    <property type="protein sequence ID" value="WIM05919.1"/>
    <property type="molecule type" value="Genomic_DNA"/>
</dbReference>
<dbReference type="AlphaFoldDB" id="A0AA49FKW8"/>
<protein>
    <submittedName>
        <fullName evidence="2">Type IV conjugative transfer system lipoprotein TraV</fullName>
    </submittedName>
</protein>
<dbReference type="PROSITE" id="PS51257">
    <property type="entry name" value="PROKAR_LIPOPROTEIN"/>
    <property type="match status" value="1"/>
</dbReference>